<proteinExistence type="predicted"/>
<sequence>MSDRPPCLVERDSAYVEYQLLISVKLVVDHHGRVPLLKNEHGEWELPGGRAGGRRDTRGRGASRDR</sequence>
<keyword evidence="3" id="KW-1185">Reference proteome</keyword>
<gene>
    <name evidence="2" type="ORF">GA0070213_102295</name>
</gene>
<reference evidence="3" key="1">
    <citation type="submission" date="2016-06" db="EMBL/GenBank/DDBJ databases">
        <authorList>
            <person name="Varghese N."/>
            <person name="Submissions Spin"/>
        </authorList>
    </citation>
    <scope>NUCLEOTIDE SEQUENCE [LARGE SCALE GENOMIC DNA]</scope>
    <source>
        <strain evidence="3">DSM 45647</strain>
    </source>
</reference>
<organism evidence="2 3">
    <name type="scientific">Micromonospora humi</name>
    <dbReference type="NCBI Taxonomy" id="745366"/>
    <lineage>
        <taxon>Bacteria</taxon>
        <taxon>Bacillati</taxon>
        <taxon>Actinomycetota</taxon>
        <taxon>Actinomycetes</taxon>
        <taxon>Micromonosporales</taxon>
        <taxon>Micromonosporaceae</taxon>
        <taxon>Micromonospora</taxon>
    </lineage>
</organism>
<feature type="region of interest" description="Disordered" evidence="1">
    <location>
        <begin position="42"/>
        <end position="66"/>
    </location>
</feature>
<dbReference type="STRING" id="745366.GA0070213_102295"/>
<evidence type="ECO:0000256" key="1">
    <source>
        <dbReference type="SAM" id="MobiDB-lite"/>
    </source>
</evidence>
<protein>
    <recommendedName>
        <fullName evidence="4">NUDIX domain-containing protein</fullName>
    </recommendedName>
</protein>
<name>A0A1C5H6J4_9ACTN</name>
<dbReference type="Proteomes" id="UP000199360">
    <property type="component" value="Unassembled WGS sequence"/>
</dbReference>
<evidence type="ECO:0000313" key="2">
    <source>
        <dbReference type="EMBL" id="SCG41061.1"/>
    </source>
</evidence>
<feature type="compositionally biased region" description="Basic and acidic residues" evidence="1">
    <location>
        <begin position="53"/>
        <end position="66"/>
    </location>
</feature>
<accession>A0A1C5H6J4</accession>
<dbReference type="EMBL" id="FMDM01000002">
    <property type="protein sequence ID" value="SCG41061.1"/>
    <property type="molecule type" value="Genomic_DNA"/>
</dbReference>
<evidence type="ECO:0000313" key="3">
    <source>
        <dbReference type="Proteomes" id="UP000199360"/>
    </source>
</evidence>
<dbReference type="AlphaFoldDB" id="A0A1C5H6J4"/>
<evidence type="ECO:0008006" key="4">
    <source>
        <dbReference type="Google" id="ProtNLM"/>
    </source>
</evidence>